<dbReference type="PANTHER" id="PTHR46857:SF2">
    <property type="entry name" value="F-BOX ONLY PROTEIN 16"/>
    <property type="match status" value="1"/>
</dbReference>
<dbReference type="Gene3D" id="1.10.238.10">
    <property type="entry name" value="EF-hand"/>
    <property type="match status" value="2"/>
</dbReference>
<feature type="domain" description="EF-hand" evidence="3">
    <location>
        <begin position="552"/>
        <end position="587"/>
    </location>
</feature>
<evidence type="ECO:0000256" key="2">
    <source>
        <dbReference type="SAM" id="Phobius"/>
    </source>
</evidence>
<feature type="domain" description="EF-hand" evidence="3">
    <location>
        <begin position="427"/>
        <end position="455"/>
    </location>
</feature>
<dbReference type="PROSITE" id="PS00018">
    <property type="entry name" value="EF_HAND_1"/>
    <property type="match status" value="3"/>
</dbReference>
<keyword evidence="2" id="KW-1133">Transmembrane helix</keyword>
<keyword evidence="2" id="KW-0812">Transmembrane</keyword>
<evidence type="ECO:0000256" key="1">
    <source>
        <dbReference type="ARBA" id="ARBA00022837"/>
    </source>
</evidence>
<feature type="transmembrane region" description="Helical" evidence="2">
    <location>
        <begin position="54"/>
        <end position="79"/>
    </location>
</feature>
<dbReference type="PANTHER" id="PTHR46857">
    <property type="entry name" value="EPITHELIAL CELL-TRANSFORMING SEQUENCE 2 ONCOGENE-LIKE"/>
    <property type="match status" value="1"/>
</dbReference>
<evidence type="ECO:0000313" key="4">
    <source>
        <dbReference type="EMBL" id="GAX82779.1"/>
    </source>
</evidence>
<accession>A0A250XIN4</accession>
<evidence type="ECO:0000313" key="5">
    <source>
        <dbReference type="Proteomes" id="UP000232323"/>
    </source>
</evidence>
<dbReference type="InterPro" id="IPR052805">
    <property type="entry name" value="GEF_Ubiquitin-Prot_Reg"/>
</dbReference>
<dbReference type="AlphaFoldDB" id="A0A250XIN4"/>
<dbReference type="SMART" id="SM00054">
    <property type="entry name" value="EFh"/>
    <property type="match status" value="4"/>
</dbReference>
<comment type="caution">
    <text evidence="4">The sequence shown here is derived from an EMBL/GenBank/DDBJ whole genome shotgun (WGS) entry which is preliminary data.</text>
</comment>
<dbReference type="GO" id="GO:0005509">
    <property type="term" value="F:calcium ion binding"/>
    <property type="evidence" value="ECO:0007669"/>
    <property type="project" value="InterPro"/>
</dbReference>
<dbReference type="Pfam" id="PF13499">
    <property type="entry name" value="EF-hand_7"/>
    <property type="match status" value="1"/>
</dbReference>
<dbReference type="SUPFAM" id="SSF47473">
    <property type="entry name" value="EF-hand"/>
    <property type="match status" value="1"/>
</dbReference>
<feature type="domain" description="EF-hand" evidence="3">
    <location>
        <begin position="514"/>
        <end position="549"/>
    </location>
</feature>
<evidence type="ECO:0000259" key="3">
    <source>
        <dbReference type="PROSITE" id="PS50222"/>
    </source>
</evidence>
<proteinExistence type="predicted"/>
<gene>
    <name evidence="4" type="ORF">CEUSTIGMA_g10205.t1</name>
</gene>
<keyword evidence="1" id="KW-0106">Calcium</keyword>
<keyword evidence="5" id="KW-1185">Reference proteome</keyword>
<dbReference type="InterPro" id="IPR011992">
    <property type="entry name" value="EF-hand-dom_pair"/>
</dbReference>
<sequence length="608" mass="66000">MRNPFKGDLIQDVASTSGRQETQLTMDWSSVTVSRDILNRGRGLHNNITSNQSFMWAMIAIGATVGALILVGVALIVYYCCKKDNKVQPSESKMEQAQPSHELEYEAVKAPVDALKAAPVNQGPAPTYGGPNPTPPWEQTGSMPPGIMMAPQIPLNFQPYVSNPRPPGAPPYDRLLLISSRVNDPLKVAAAALPNVAVVVYDWKNFTFQEVVRYIKKALGTAKVTSLAVIAPGNKPGAVDILDGNLTTAEKLQERGEMLQFWRVLSGCVAASGTNDGKRVDLIGCRVVEAPREGASLLKELWSKTAVPFAAADDALGGYMLATFLEEPNTGSMSLISSTIQGIDLYFNRNILLGLQPPPQSQQYSSVPAAQVPQHAAIVQSAPPDAASYPPPPAVVPPPSIPGTTSQDDVFQRFTARVAALGYTLPDVFKKYDVDKSGQLTQPQVIAMLKDILPDASNLDTQHFQAMMDIDGNHMISQQEFLTTLQQNKDVHSQVKSGKDDNALMQQLHDYLTDNEAILQEYFSQADKDKSGKLDHAEVAAFVQSIPDLTPEEQKFIISYLYQSDKDSDGKLTFNELKAVIASFGPQKAKVTVAQSIPVAASQQQPNN</sequence>
<dbReference type="PROSITE" id="PS50222">
    <property type="entry name" value="EF_HAND_2"/>
    <property type="match status" value="3"/>
</dbReference>
<dbReference type="InterPro" id="IPR025592">
    <property type="entry name" value="DUF4347"/>
</dbReference>
<keyword evidence="2" id="KW-0472">Membrane</keyword>
<dbReference type="STRING" id="1157962.A0A250XIN4"/>
<name>A0A250XIN4_9CHLO</name>
<dbReference type="Pfam" id="PF14252">
    <property type="entry name" value="DUF4347"/>
    <property type="match status" value="1"/>
</dbReference>
<dbReference type="OrthoDB" id="541026at2759"/>
<reference evidence="4 5" key="1">
    <citation type="submission" date="2017-08" db="EMBL/GenBank/DDBJ databases">
        <title>Acidophilic green algal genome provides insights into adaptation to an acidic environment.</title>
        <authorList>
            <person name="Hirooka S."/>
            <person name="Hirose Y."/>
            <person name="Kanesaki Y."/>
            <person name="Higuchi S."/>
            <person name="Fujiwara T."/>
            <person name="Onuma R."/>
            <person name="Era A."/>
            <person name="Ohbayashi R."/>
            <person name="Uzuka A."/>
            <person name="Nozaki H."/>
            <person name="Yoshikawa H."/>
            <person name="Miyagishima S.Y."/>
        </authorList>
    </citation>
    <scope>NUCLEOTIDE SEQUENCE [LARGE SCALE GENOMIC DNA]</scope>
    <source>
        <strain evidence="4 5">NIES-2499</strain>
    </source>
</reference>
<organism evidence="4 5">
    <name type="scientific">Chlamydomonas eustigma</name>
    <dbReference type="NCBI Taxonomy" id="1157962"/>
    <lineage>
        <taxon>Eukaryota</taxon>
        <taxon>Viridiplantae</taxon>
        <taxon>Chlorophyta</taxon>
        <taxon>core chlorophytes</taxon>
        <taxon>Chlorophyceae</taxon>
        <taxon>CS clade</taxon>
        <taxon>Chlamydomonadales</taxon>
        <taxon>Chlamydomonadaceae</taxon>
        <taxon>Chlamydomonas</taxon>
    </lineage>
</organism>
<dbReference type="InterPro" id="IPR018247">
    <property type="entry name" value="EF_Hand_1_Ca_BS"/>
</dbReference>
<protein>
    <recommendedName>
        <fullName evidence="3">EF-hand domain-containing protein</fullName>
    </recommendedName>
</protein>
<dbReference type="EMBL" id="BEGY01000086">
    <property type="protein sequence ID" value="GAX82779.1"/>
    <property type="molecule type" value="Genomic_DNA"/>
</dbReference>
<dbReference type="Proteomes" id="UP000232323">
    <property type="component" value="Unassembled WGS sequence"/>
</dbReference>
<dbReference type="InterPro" id="IPR002048">
    <property type="entry name" value="EF_hand_dom"/>
</dbReference>